<reference evidence="4" key="1">
    <citation type="submission" date="2017-06" db="EMBL/GenBank/DDBJ databases">
        <authorList>
            <person name="Varghese N."/>
            <person name="Submissions S."/>
        </authorList>
    </citation>
    <scope>NUCLEOTIDE SEQUENCE [LARGE SCALE GENOMIC DNA]</scope>
    <source>
        <strain evidence="4">DSM 27993</strain>
    </source>
</reference>
<keyword evidence="1" id="KW-0812">Transmembrane</keyword>
<feature type="domain" description="Phospholipid/glycerol acyltransferase" evidence="2">
    <location>
        <begin position="38"/>
        <end position="165"/>
    </location>
</feature>
<dbReference type="Pfam" id="PF01553">
    <property type="entry name" value="Acyltransferase"/>
    <property type="match status" value="1"/>
</dbReference>
<sequence length="351" mass="40651">MEHTWYKTVRVIVKIGLFFTHKKIKVYGKENIPPKGAIIFIGNHQNALIDAILIPTTTSRNIHFLTRASAFKSKIAAKILRSLNMIPVYRIRDGLNSIEKNIEIFEQCFEFLKDEKAIQIFAEGEHHLKRRVIPLKKGYARIILGTLQKYPDLNIKIVPVGINYDSHLNYPSSVSVYYGKPIHANPFFNLENPDFTFKDIKKEVHSALKTLTTHIDEIEEYDEKLAKLNALNVDYLNPIETNKILEKIDSHSQNTTPKKKHINWFAPIHLFTKINSVFPLLIWKYLKSKITDIVFTNTYRFALILTVFPMFYLIQAGIVSYIWNYKYGLIYLGICILTGIISTKTMTVSQQ</sequence>
<dbReference type="GO" id="GO:0004366">
    <property type="term" value="F:glycerol-3-phosphate O-acyltransferase activity"/>
    <property type="evidence" value="ECO:0007669"/>
    <property type="project" value="TreeGrafter"/>
</dbReference>
<evidence type="ECO:0000313" key="3">
    <source>
        <dbReference type="EMBL" id="SNR30066.1"/>
    </source>
</evidence>
<dbReference type="SMART" id="SM00563">
    <property type="entry name" value="PlsC"/>
    <property type="match status" value="1"/>
</dbReference>
<proteinExistence type="predicted"/>
<dbReference type="PANTHER" id="PTHR31605">
    <property type="entry name" value="GLYCEROL-3-PHOSPHATE O-ACYLTRANSFERASE 1"/>
    <property type="match status" value="1"/>
</dbReference>
<evidence type="ECO:0000256" key="1">
    <source>
        <dbReference type="SAM" id="Phobius"/>
    </source>
</evidence>
<dbReference type="AlphaFoldDB" id="A0A238V726"/>
<evidence type="ECO:0000259" key="2">
    <source>
        <dbReference type="SMART" id="SM00563"/>
    </source>
</evidence>
<name>A0A238V726_9FLAO</name>
<keyword evidence="4" id="KW-1185">Reference proteome</keyword>
<dbReference type="InterPro" id="IPR002123">
    <property type="entry name" value="Plipid/glycerol_acylTrfase"/>
</dbReference>
<dbReference type="InterPro" id="IPR052744">
    <property type="entry name" value="GPAT/DAPAT"/>
</dbReference>
<keyword evidence="1" id="KW-1133">Transmembrane helix</keyword>
<feature type="transmembrane region" description="Helical" evidence="1">
    <location>
        <begin position="329"/>
        <end position="347"/>
    </location>
</feature>
<dbReference type="GO" id="GO:0016287">
    <property type="term" value="F:glycerone-phosphate O-acyltransferase activity"/>
    <property type="evidence" value="ECO:0007669"/>
    <property type="project" value="TreeGrafter"/>
</dbReference>
<protein>
    <submittedName>
        <fullName evidence="3">1-acyl-sn-glycerol-3-phosphate acyltransferases</fullName>
    </submittedName>
</protein>
<dbReference type="Proteomes" id="UP000198412">
    <property type="component" value="Unassembled WGS sequence"/>
</dbReference>
<dbReference type="PANTHER" id="PTHR31605:SF0">
    <property type="entry name" value="GLYCEROL-3-PHOSPHATE O-ACYLTRANSFERASE 1"/>
    <property type="match status" value="1"/>
</dbReference>
<dbReference type="EMBL" id="FZNX01000001">
    <property type="protein sequence ID" value="SNR30066.1"/>
    <property type="molecule type" value="Genomic_DNA"/>
</dbReference>
<dbReference type="SUPFAM" id="SSF69593">
    <property type="entry name" value="Glycerol-3-phosphate (1)-acyltransferase"/>
    <property type="match status" value="1"/>
</dbReference>
<evidence type="ECO:0000313" key="4">
    <source>
        <dbReference type="Proteomes" id="UP000198412"/>
    </source>
</evidence>
<keyword evidence="3" id="KW-0012">Acyltransferase</keyword>
<gene>
    <name evidence="3" type="ORF">SAMN04488111_0037</name>
</gene>
<feature type="transmembrane region" description="Helical" evidence="1">
    <location>
        <begin position="264"/>
        <end position="286"/>
    </location>
</feature>
<dbReference type="RefSeq" id="WP_176420165.1">
    <property type="nucleotide sequence ID" value="NZ_FZNX01000001.1"/>
</dbReference>
<keyword evidence="3" id="KW-0808">Transferase</keyword>
<feature type="transmembrane region" description="Helical" evidence="1">
    <location>
        <begin position="298"/>
        <end position="323"/>
    </location>
</feature>
<dbReference type="GO" id="GO:0008654">
    <property type="term" value="P:phospholipid biosynthetic process"/>
    <property type="evidence" value="ECO:0007669"/>
    <property type="project" value="TreeGrafter"/>
</dbReference>
<dbReference type="CDD" id="cd07992">
    <property type="entry name" value="LPLAT_AAK14816-like"/>
    <property type="match status" value="1"/>
</dbReference>
<organism evidence="3 4">
    <name type="scientific">Lutibacter flavus</name>
    <dbReference type="NCBI Taxonomy" id="691689"/>
    <lineage>
        <taxon>Bacteria</taxon>
        <taxon>Pseudomonadati</taxon>
        <taxon>Bacteroidota</taxon>
        <taxon>Flavobacteriia</taxon>
        <taxon>Flavobacteriales</taxon>
        <taxon>Flavobacteriaceae</taxon>
        <taxon>Lutibacter</taxon>
    </lineage>
</organism>
<keyword evidence="1" id="KW-0472">Membrane</keyword>
<accession>A0A238V726</accession>